<keyword evidence="3" id="KW-1185">Reference proteome</keyword>
<accession>A0AAV8F4L8</accession>
<dbReference type="GO" id="GO:0009733">
    <property type="term" value="P:response to auxin"/>
    <property type="evidence" value="ECO:0007669"/>
    <property type="project" value="InterPro"/>
</dbReference>
<proteinExistence type="inferred from homology"/>
<evidence type="ECO:0000256" key="1">
    <source>
        <dbReference type="ARBA" id="ARBA00006974"/>
    </source>
</evidence>
<name>A0AAV8F4L8_9POAL</name>
<evidence type="ECO:0000313" key="2">
    <source>
        <dbReference type="EMBL" id="KAJ4787994.1"/>
    </source>
</evidence>
<protein>
    <submittedName>
        <fullName evidence="2">SAUR-like auxin-responsive protein family</fullName>
    </submittedName>
</protein>
<evidence type="ECO:0000313" key="3">
    <source>
        <dbReference type="Proteomes" id="UP001140206"/>
    </source>
</evidence>
<dbReference type="EMBL" id="JAMFTS010000002">
    <property type="protein sequence ID" value="KAJ4787994.1"/>
    <property type="molecule type" value="Genomic_DNA"/>
</dbReference>
<dbReference type="Pfam" id="PF02519">
    <property type="entry name" value="Auxin_inducible"/>
    <property type="match status" value="1"/>
</dbReference>
<organism evidence="2 3">
    <name type="scientific">Rhynchospora pubera</name>
    <dbReference type="NCBI Taxonomy" id="906938"/>
    <lineage>
        <taxon>Eukaryota</taxon>
        <taxon>Viridiplantae</taxon>
        <taxon>Streptophyta</taxon>
        <taxon>Embryophyta</taxon>
        <taxon>Tracheophyta</taxon>
        <taxon>Spermatophyta</taxon>
        <taxon>Magnoliopsida</taxon>
        <taxon>Liliopsida</taxon>
        <taxon>Poales</taxon>
        <taxon>Cyperaceae</taxon>
        <taxon>Cyperoideae</taxon>
        <taxon>Rhynchosporeae</taxon>
        <taxon>Rhynchospora</taxon>
    </lineage>
</organism>
<reference evidence="2" key="1">
    <citation type="submission" date="2022-08" db="EMBL/GenBank/DDBJ databases">
        <authorList>
            <person name="Marques A."/>
        </authorList>
    </citation>
    <scope>NUCLEOTIDE SEQUENCE</scope>
    <source>
        <strain evidence="2">RhyPub2mFocal</strain>
        <tissue evidence="2">Leaves</tissue>
    </source>
</reference>
<sequence length="128" mass="14766">MKKISVILRKCKSLSGLGRSNSYTSLRSKSNRQQDLIWEEQVTQKEREEEEVVFVGSSRRPYVISSKHLNHPLISALIDRSRLNSGEEILVKCEVVLFDHLLWMLDNADLEADVDESALKELAELYVY</sequence>
<comment type="caution">
    <text evidence="2">The sequence shown here is derived from an EMBL/GenBank/DDBJ whole genome shotgun (WGS) entry which is preliminary data.</text>
</comment>
<dbReference type="PANTHER" id="PTHR35296">
    <property type="entry name" value="EXPRESSED PROTEIN"/>
    <property type="match status" value="1"/>
</dbReference>
<dbReference type="Proteomes" id="UP001140206">
    <property type="component" value="Chromosome 2"/>
</dbReference>
<dbReference type="AlphaFoldDB" id="A0AAV8F4L8"/>
<dbReference type="PANTHER" id="PTHR35296:SF8">
    <property type="entry name" value="SMALL AUXIN-UP RNA-RELATED"/>
    <property type="match status" value="1"/>
</dbReference>
<comment type="similarity">
    <text evidence="1">Belongs to the ARG7 family.</text>
</comment>
<dbReference type="InterPro" id="IPR003676">
    <property type="entry name" value="SAUR_fam"/>
</dbReference>
<gene>
    <name evidence="2" type="ORF">LUZ62_039240</name>
</gene>